<dbReference type="NCBIfam" id="TIGR00838">
    <property type="entry name" value="argH"/>
    <property type="match status" value="1"/>
</dbReference>
<dbReference type="Proteomes" id="UP000462362">
    <property type="component" value="Unassembled WGS sequence"/>
</dbReference>
<dbReference type="InterPro" id="IPR029419">
    <property type="entry name" value="Arg_succ_lyase_C"/>
</dbReference>
<dbReference type="InterPro" id="IPR000362">
    <property type="entry name" value="Fumarate_lyase_fam"/>
</dbReference>
<evidence type="ECO:0000256" key="4">
    <source>
        <dbReference type="ARBA" id="ARBA00022571"/>
    </source>
</evidence>
<dbReference type="GO" id="GO:0005829">
    <property type="term" value="C:cytosol"/>
    <property type="evidence" value="ECO:0007669"/>
    <property type="project" value="TreeGrafter"/>
</dbReference>
<dbReference type="PRINTS" id="PR00145">
    <property type="entry name" value="ARGSUCLYASE"/>
</dbReference>
<dbReference type="GO" id="GO:0004056">
    <property type="term" value="F:argininosuccinate lyase activity"/>
    <property type="evidence" value="ECO:0007669"/>
    <property type="project" value="UniProtKB-UniRule"/>
</dbReference>
<dbReference type="CDD" id="cd01359">
    <property type="entry name" value="Argininosuccinate_lyase"/>
    <property type="match status" value="1"/>
</dbReference>
<dbReference type="GeneID" id="43348332"/>
<dbReference type="Gene3D" id="1.20.200.10">
    <property type="entry name" value="Fumarase/aspartase (Central domain)"/>
    <property type="match status" value="1"/>
</dbReference>
<dbReference type="EMBL" id="WNCL01000004">
    <property type="protein sequence ID" value="MTU42472.1"/>
    <property type="molecule type" value="Genomic_DNA"/>
</dbReference>
<dbReference type="Pfam" id="PF14698">
    <property type="entry name" value="ASL_C2"/>
    <property type="match status" value="1"/>
</dbReference>
<dbReference type="Pfam" id="PF00206">
    <property type="entry name" value="Lyase_1"/>
    <property type="match status" value="1"/>
</dbReference>
<proteinExistence type="inferred from homology"/>
<dbReference type="HAMAP" id="MF_00006">
    <property type="entry name" value="Arg_succ_lyase"/>
    <property type="match status" value="1"/>
</dbReference>
<evidence type="ECO:0000256" key="5">
    <source>
        <dbReference type="ARBA" id="ARBA00023239"/>
    </source>
</evidence>
<comment type="pathway">
    <text evidence="2 6">Amino-acid biosynthesis; L-arginine biosynthesis; L-arginine from L-ornithine and carbamoyl phosphate: step 3/3.</text>
</comment>
<sequence length="500" mass="55925">MDENHRGKIKKAPAPEVVKYLINPAIKTDLERSYQTILDINKAHVLMLAEEGIISTDVAKKILECTQEISAMEGHPTFEINPNVEDLYFNLEKYLLEQTGAEIGGQQHTARSRNDLFATEARMDIRGFYLRLCGMFNELRQNLINLGEANVDAVMSGYTHLQPSEPITFGHYCAGVLNALERDYERIQNAWKALNICPLGGGSMGSTTFMINRDRTSALLGFDEPMQNSIDCTASRDYCLEIIGTMSVASCTLSRFAYDLYMWSTPEYGYVEVDDSVAGCSSIMPQKKNALTLECCKGKAAHMEAFFVSVFSSLKNIPFTHCRDSSTEAMRFVWTALQEFEADLALLNVTIKTLTLKKERMLQAAVQNYCTVTELANYLVRHDGISFRSAHGVVAMLVGYMQEHNKLANEITVDDINPICELLLGKKTSLTDDLIREALDPTRNAMSKKTIGGSNSEEVTRQLNRLQTNLDRDNLTLESRVGQVKGAKEELERKVAEAIA</sequence>
<evidence type="ECO:0000256" key="1">
    <source>
        <dbReference type="ARBA" id="ARBA00000985"/>
    </source>
</evidence>
<dbReference type="InterPro" id="IPR008948">
    <property type="entry name" value="L-Aspartase-like"/>
</dbReference>
<dbReference type="AlphaFoldDB" id="A0A6I3S057"/>
<evidence type="ECO:0000313" key="10">
    <source>
        <dbReference type="Proteomes" id="UP000462362"/>
    </source>
</evidence>
<dbReference type="Gene3D" id="1.10.275.10">
    <property type="entry name" value="Fumarase/aspartase (N-terminal domain)"/>
    <property type="match status" value="1"/>
</dbReference>
<dbReference type="PANTHER" id="PTHR43814:SF1">
    <property type="entry name" value="ARGININOSUCCINATE LYASE"/>
    <property type="match status" value="1"/>
</dbReference>
<organism evidence="9 10">
    <name type="scientific">Parasutterella excrementihominis</name>
    <dbReference type="NCBI Taxonomy" id="487175"/>
    <lineage>
        <taxon>Bacteria</taxon>
        <taxon>Pseudomonadati</taxon>
        <taxon>Pseudomonadota</taxon>
        <taxon>Betaproteobacteria</taxon>
        <taxon>Burkholderiales</taxon>
        <taxon>Sutterellaceae</taxon>
        <taxon>Parasutterella</taxon>
    </lineage>
</organism>
<comment type="caution">
    <text evidence="9">The sequence shown here is derived from an EMBL/GenBank/DDBJ whole genome shotgun (WGS) entry which is preliminary data.</text>
</comment>
<dbReference type="GO" id="GO:0042450">
    <property type="term" value="P:L-arginine biosynthetic process via ornithine"/>
    <property type="evidence" value="ECO:0007669"/>
    <property type="project" value="UniProtKB-UniRule"/>
</dbReference>
<comment type="catalytic activity">
    <reaction evidence="1 6">
        <text>2-(N(omega)-L-arginino)succinate = fumarate + L-arginine</text>
        <dbReference type="Rhea" id="RHEA:24020"/>
        <dbReference type="ChEBI" id="CHEBI:29806"/>
        <dbReference type="ChEBI" id="CHEBI:32682"/>
        <dbReference type="ChEBI" id="CHEBI:57472"/>
        <dbReference type="EC" id="4.3.2.1"/>
    </reaction>
</comment>
<evidence type="ECO:0000259" key="7">
    <source>
        <dbReference type="Pfam" id="PF00206"/>
    </source>
</evidence>
<feature type="domain" description="Argininosuccinate lyase C-terminal" evidence="8">
    <location>
        <begin position="369"/>
        <end position="442"/>
    </location>
</feature>
<dbReference type="PANTHER" id="PTHR43814">
    <property type="entry name" value="ARGININOSUCCINATE LYASE"/>
    <property type="match status" value="1"/>
</dbReference>
<keyword evidence="6" id="KW-0028">Amino-acid biosynthesis</keyword>
<protein>
    <recommendedName>
        <fullName evidence="3 6">Argininosuccinate lyase</fullName>
        <shortName evidence="6">ASAL</shortName>
        <ecNumber evidence="3 6">4.3.2.1</ecNumber>
    </recommendedName>
    <alternativeName>
        <fullName evidence="6">Arginosuccinase</fullName>
    </alternativeName>
</protein>
<comment type="subcellular location">
    <subcellularLocation>
        <location evidence="6">Cytoplasm</location>
    </subcellularLocation>
</comment>
<evidence type="ECO:0000259" key="8">
    <source>
        <dbReference type="Pfam" id="PF14698"/>
    </source>
</evidence>
<dbReference type="PRINTS" id="PR00149">
    <property type="entry name" value="FUMRATELYASE"/>
</dbReference>
<feature type="domain" description="Fumarate lyase N-terminal" evidence="7">
    <location>
        <begin position="47"/>
        <end position="301"/>
    </location>
</feature>
<keyword evidence="6" id="KW-0963">Cytoplasm</keyword>
<gene>
    <name evidence="6 9" type="primary">argH</name>
    <name evidence="9" type="ORF">GMD42_02315</name>
</gene>
<dbReference type="EC" id="4.3.2.1" evidence="3 6"/>
<evidence type="ECO:0000256" key="2">
    <source>
        <dbReference type="ARBA" id="ARBA00004941"/>
    </source>
</evidence>
<name>A0A6I3S057_9BURK</name>
<dbReference type="SUPFAM" id="SSF48557">
    <property type="entry name" value="L-aspartase-like"/>
    <property type="match status" value="1"/>
</dbReference>
<keyword evidence="4 6" id="KW-0055">Arginine biosynthesis</keyword>
<dbReference type="Gene3D" id="1.10.40.30">
    <property type="entry name" value="Fumarase/aspartase (C-terminal domain)"/>
    <property type="match status" value="1"/>
</dbReference>
<comment type="similarity">
    <text evidence="6">Belongs to the lyase 1 family. Argininosuccinate lyase subfamily.</text>
</comment>
<evidence type="ECO:0000256" key="6">
    <source>
        <dbReference type="HAMAP-Rule" id="MF_00006"/>
    </source>
</evidence>
<dbReference type="InterPro" id="IPR024083">
    <property type="entry name" value="Fumarase/histidase_N"/>
</dbReference>
<dbReference type="InterPro" id="IPR022761">
    <property type="entry name" value="Fumarate_lyase_N"/>
</dbReference>
<keyword evidence="5 6" id="KW-0456">Lyase</keyword>
<reference evidence="9 10" key="1">
    <citation type="journal article" date="2019" name="Nat. Med.">
        <title>A library of human gut bacterial isolates paired with longitudinal multiomics data enables mechanistic microbiome research.</title>
        <authorList>
            <person name="Poyet M."/>
            <person name="Groussin M."/>
            <person name="Gibbons S.M."/>
            <person name="Avila-Pacheco J."/>
            <person name="Jiang X."/>
            <person name="Kearney S.M."/>
            <person name="Perrotta A.R."/>
            <person name="Berdy B."/>
            <person name="Zhao S."/>
            <person name="Lieberman T.D."/>
            <person name="Swanson P.K."/>
            <person name="Smith M."/>
            <person name="Roesemann S."/>
            <person name="Alexander J.E."/>
            <person name="Rich S.A."/>
            <person name="Livny J."/>
            <person name="Vlamakis H."/>
            <person name="Clish C."/>
            <person name="Bullock K."/>
            <person name="Deik A."/>
            <person name="Scott J."/>
            <person name="Pierce K.A."/>
            <person name="Xavier R.J."/>
            <person name="Alm E.J."/>
        </authorList>
    </citation>
    <scope>NUCLEOTIDE SEQUENCE [LARGE SCALE GENOMIC DNA]</scope>
    <source>
        <strain evidence="9 10">BIOML-A2</strain>
    </source>
</reference>
<evidence type="ECO:0000313" key="9">
    <source>
        <dbReference type="EMBL" id="MTU42472.1"/>
    </source>
</evidence>
<dbReference type="UniPathway" id="UPA00068">
    <property type="reaction ID" value="UER00114"/>
</dbReference>
<accession>A0A6I3S057</accession>
<dbReference type="RefSeq" id="WP_008863791.1">
    <property type="nucleotide sequence ID" value="NZ_CATWOM010000017.1"/>
</dbReference>
<dbReference type="InterPro" id="IPR009049">
    <property type="entry name" value="Argininosuccinate_lyase"/>
</dbReference>
<evidence type="ECO:0000256" key="3">
    <source>
        <dbReference type="ARBA" id="ARBA00012338"/>
    </source>
</evidence>